<dbReference type="EMBL" id="CM037620">
    <property type="protein sequence ID" value="KAH7995549.1"/>
    <property type="molecule type" value="Genomic_DNA"/>
</dbReference>
<accession>A0ACB8ETJ0</accession>
<proteinExistence type="predicted"/>
<reference evidence="1" key="1">
    <citation type="submission" date="2021-08" db="EMBL/GenBank/DDBJ databases">
        <title>The first chromosome-level gecko genome reveals the dynamic sex chromosomes of Neotropical dwarf geckos (Sphaerodactylidae: Sphaerodactylus).</title>
        <authorList>
            <person name="Pinto B.J."/>
            <person name="Keating S.E."/>
            <person name="Gamble T."/>
        </authorList>
    </citation>
    <scope>NUCLEOTIDE SEQUENCE</scope>
    <source>
        <strain evidence="1">TG3544</strain>
    </source>
</reference>
<dbReference type="Proteomes" id="UP000827872">
    <property type="component" value="Linkage Group LG07"/>
</dbReference>
<gene>
    <name evidence="1" type="ORF">K3G42_026179</name>
</gene>
<organism evidence="1 2">
    <name type="scientific">Sphaerodactylus townsendi</name>
    <dbReference type="NCBI Taxonomy" id="933632"/>
    <lineage>
        <taxon>Eukaryota</taxon>
        <taxon>Metazoa</taxon>
        <taxon>Chordata</taxon>
        <taxon>Craniata</taxon>
        <taxon>Vertebrata</taxon>
        <taxon>Euteleostomi</taxon>
        <taxon>Lepidosauria</taxon>
        <taxon>Squamata</taxon>
        <taxon>Bifurcata</taxon>
        <taxon>Gekkota</taxon>
        <taxon>Sphaerodactylidae</taxon>
        <taxon>Sphaerodactylus</taxon>
    </lineage>
</organism>
<protein>
    <submittedName>
        <fullName evidence="1">Uncharacterized protein</fullName>
    </submittedName>
</protein>
<name>A0ACB8ETJ0_9SAUR</name>
<comment type="caution">
    <text evidence="1">The sequence shown here is derived from an EMBL/GenBank/DDBJ whole genome shotgun (WGS) entry which is preliminary data.</text>
</comment>
<evidence type="ECO:0000313" key="1">
    <source>
        <dbReference type="EMBL" id="KAH7995549.1"/>
    </source>
</evidence>
<sequence>MVPRCLSWSHLAALRPSRFWDSLAEKRRNYHDEDSLLMEGMSVKKEETVTAAHLIQAAKLGNVKAEHIVRTAGTALGLGVVNILHSINPSRVILSGLLASHSRQRCQRRDPSASLVLLQTVGVVVSDLIGSTPCWGG</sequence>
<evidence type="ECO:0000313" key="2">
    <source>
        <dbReference type="Proteomes" id="UP000827872"/>
    </source>
</evidence>
<keyword evidence="2" id="KW-1185">Reference proteome</keyword>